<dbReference type="PANTHER" id="PTHR43065">
    <property type="entry name" value="SENSOR HISTIDINE KINASE"/>
    <property type="match status" value="1"/>
</dbReference>
<dbReference type="GO" id="GO:0005524">
    <property type="term" value="F:ATP binding"/>
    <property type="evidence" value="ECO:0007669"/>
    <property type="project" value="UniProtKB-KW"/>
</dbReference>
<name>A0A6P1MKT2_9FIRM</name>
<keyword evidence="3" id="KW-0808">Transferase</keyword>
<evidence type="ECO:0000256" key="3">
    <source>
        <dbReference type="ARBA" id="ARBA00022679"/>
    </source>
</evidence>
<keyword evidence="8" id="KW-0812">Transmembrane</keyword>
<feature type="transmembrane region" description="Helical" evidence="8">
    <location>
        <begin position="91"/>
        <end position="108"/>
    </location>
</feature>
<protein>
    <recommendedName>
        <fullName evidence="2">histidine kinase</fullName>
        <ecNumber evidence="2">2.7.13.3</ecNumber>
    </recommendedName>
</protein>
<keyword evidence="7" id="KW-0902">Two-component regulatory system</keyword>
<evidence type="ECO:0000256" key="5">
    <source>
        <dbReference type="ARBA" id="ARBA00022777"/>
    </source>
</evidence>
<dbReference type="AlphaFoldDB" id="A0A6P1MKT2"/>
<feature type="transmembrane region" description="Helical" evidence="8">
    <location>
        <begin position="150"/>
        <end position="168"/>
    </location>
</feature>
<feature type="transmembrane region" description="Helical" evidence="8">
    <location>
        <begin position="44"/>
        <end position="60"/>
    </location>
</feature>
<dbReference type="EC" id="2.7.13.3" evidence="2"/>
<organism evidence="10 11">
    <name type="scientific">Aminipila terrae</name>
    <dbReference type="NCBI Taxonomy" id="2697030"/>
    <lineage>
        <taxon>Bacteria</taxon>
        <taxon>Bacillati</taxon>
        <taxon>Bacillota</taxon>
        <taxon>Clostridia</taxon>
        <taxon>Peptostreptococcales</taxon>
        <taxon>Anaerovoracaceae</taxon>
        <taxon>Aminipila</taxon>
    </lineage>
</organism>
<keyword evidence="8" id="KW-0472">Membrane</keyword>
<evidence type="ECO:0000256" key="7">
    <source>
        <dbReference type="ARBA" id="ARBA00023012"/>
    </source>
</evidence>
<dbReference type="Pfam" id="PF02518">
    <property type="entry name" value="HATPase_c"/>
    <property type="match status" value="1"/>
</dbReference>
<dbReference type="SMART" id="SM00387">
    <property type="entry name" value="HATPase_c"/>
    <property type="match status" value="1"/>
</dbReference>
<accession>A0A6P1MKT2</accession>
<feature type="transmembrane region" description="Helical" evidence="8">
    <location>
        <begin position="180"/>
        <end position="201"/>
    </location>
</feature>
<evidence type="ECO:0000256" key="8">
    <source>
        <dbReference type="SAM" id="Phobius"/>
    </source>
</evidence>
<feature type="transmembrane region" description="Helical" evidence="8">
    <location>
        <begin position="66"/>
        <end position="84"/>
    </location>
</feature>
<dbReference type="Gene3D" id="3.30.565.10">
    <property type="entry name" value="Histidine kinase-like ATPase, C-terminal domain"/>
    <property type="match status" value="1"/>
</dbReference>
<keyword evidence="8" id="KW-1133">Transmembrane helix</keyword>
<dbReference type="EMBL" id="CP047591">
    <property type="protein sequence ID" value="QHI73274.1"/>
    <property type="molecule type" value="Genomic_DNA"/>
</dbReference>
<evidence type="ECO:0000256" key="1">
    <source>
        <dbReference type="ARBA" id="ARBA00000085"/>
    </source>
</evidence>
<dbReference type="RefSeq" id="WP_162363039.1">
    <property type="nucleotide sequence ID" value="NZ_CP047591.1"/>
</dbReference>
<evidence type="ECO:0000259" key="9">
    <source>
        <dbReference type="PROSITE" id="PS50109"/>
    </source>
</evidence>
<evidence type="ECO:0000313" key="11">
    <source>
        <dbReference type="Proteomes" id="UP000463883"/>
    </source>
</evidence>
<reference evidence="10 11" key="1">
    <citation type="submission" date="2020-01" db="EMBL/GenBank/DDBJ databases">
        <title>Genomic analysis of Aminipila sp. CBA3637.</title>
        <authorList>
            <person name="Kim Y.B."/>
            <person name="Roh S.W."/>
        </authorList>
    </citation>
    <scope>NUCLEOTIDE SEQUENCE [LARGE SCALE GENOMIC DNA]</scope>
    <source>
        <strain evidence="10 11">CBA3637</strain>
    </source>
</reference>
<dbReference type="InterPro" id="IPR036890">
    <property type="entry name" value="HATPase_C_sf"/>
</dbReference>
<dbReference type="GO" id="GO:0004673">
    <property type="term" value="F:protein histidine kinase activity"/>
    <property type="evidence" value="ECO:0007669"/>
    <property type="project" value="UniProtKB-EC"/>
</dbReference>
<evidence type="ECO:0000256" key="6">
    <source>
        <dbReference type="ARBA" id="ARBA00022840"/>
    </source>
</evidence>
<dbReference type="InterPro" id="IPR003594">
    <property type="entry name" value="HATPase_dom"/>
</dbReference>
<proteinExistence type="predicted"/>
<dbReference type="PANTHER" id="PTHR43065:SF46">
    <property type="entry name" value="C4-DICARBOXYLATE TRANSPORT SENSOR PROTEIN DCTB"/>
    <property type="match status" value="1"/>
</dbReference>
<dbReference type="PRINTS" id="PR00344">
    <property type="entry name" value="BCTRLSENSOR"/>
</dbReference>
<evidence type="ECO:0000256" key="2">
    <source>
        <dbReference type="ARBA" id="ARBA00012438"/>
    </source>
</evidence>
<keyword evidence="11" id="KW-1185">Reference proteome</keyword>
<evidence type="ECO:0000313" key="10">
    <source>
        <dbReference type="EMBL" id="QHI73274.1"/>
    </source>
</evidence>
<dbReference type="SUPFAM" id="SSF55874">
    <property type="entry name" value="ATPase domain of HSP90 chaperone/DNA topoisomerase II/histidine kinase"/>
    <property type="match status" value="1"/>
</dbReference>
<comment type="catalytic activity">
    <reaction evidence="1">
        <text>ATP + protein L-histidine = ADP + protein N-phospho-L-histidine.</text>
        <dbReference type="EC" id="2.7.13.3"/>
    </reaction>
</comment>
<feature type="transmembrane region" description="Helical" evidence="8">
    <location>
        <begin position="120"/>
        <end position="138"/>
    </location>
</feature>
<feature type="domain" description="Histidine kinase" evidence="9">
    <location>
        <begin position="291"/>
        <end position="455"/>
    </location>
</feature>
<dbReference type="KEGG" id="amic:Ami3637_13600"/>
<dbReference type="PROSITE" id="PS50109">
    <property type="entry name" value="HIS_KIN"/>
    <property type="match status" value="1"/>
</dbReference>
<keyword evidence="5 10" id="KW-0418">Kinase</keyword>
<dbReference type="InterPro" id="IPR005467">
    <property type="entry name" value="His_kinase_dom"/>
</dbReference>
<dbReference type="GO" id="GO:0000160">
    <property type="term" value="P:phosphorelay signal transduction system"/>
    <property type="evidence" value="ECO:0007669"/>
    <property type="project" value="UniProtKB-KW"/>
</dbReference>
<keyword evidence="6" id="KW-0067">ATP-binding</keyword>
<dbReference type="Proteomes" id="UP000463883">
    <property type="component" value="Chromosome"/>
</dbReference>
<dbReference type="InterPro" id="IPR004358">
    <property type="entry name" value="Sig_transdc_His_kin-like_C"/>
</dbReference>
<sequence>MLQAEKHKGIMNRGGAGKFLHDLLCLKEKKKADQERLYMKKIKRPLLTAVCVSIGSQLYINVLTDGFIIALAVVIFGVCLHIFPELNPIKLSFLTGFCSPVFRCMVLWTTSGNLARSAEVALPDMIFYFIFGFIYYFLYYKNSNKNYTSFWTTLVVCDALSNTAELAFMNGLTYVNPTVIGTLFTIAMVRAVMILTVCLTVDYYKSLLKKEEHELRYKKLMVMASVFDSEVYFMKKGIAEIEDVMKKAYLLYQKMNNEAFPKELHVLTLDIAKDVHEIKKGYIRVIKGLQDNFLTDIKITSLNIRDLINILATDIEDLVKHKNKQIQFVTKVYSNFIVQEHYYLMSILRNIVVNAVDAIPYEKEGTITLELLKLDGQFYDFRITDNGSGIKKDDMDIIFAPGYSTKFDEATGDINRGLGLTLVKDLVEEQFNGSITVESQENIYTRFDILIPVTCFEEN</sequence>
<keyword evidence="4" id="KW-0547">Nucleotide-binding</keyword>
<evidence type="ECO:0000256" key="4">
    <source>
        <dbReference type="ARBA" id="ARBA00022741"/>
    </source>
</evidence>
<gene>
    <name evidence="10" type="ORF">Ami3637_13600</name>
</gene>